<dbReference type="Gene3D" id="3.40.630.30">
    <property type="match status" value="1"/>
</dbReference>
<feature type="domain" description="N-acetyltransferase" evidence="1">
    <location>
        <begin position="7"/>
        <end position="167"/>
    </location>
</feature>
<dbReference type="GO" id="GO:0016747">
    <property type="term" value="F:acyltransferase activity, transferring groups other than amino-acyl groups"/>
    <property type="evidence" value="ECO:0007669"/>
    <property type="project" value="InterPro"/>
</dbReference>
<dbReference type="AlphaFoldDB" id="A0A8J8B545"/>
<sequence>MIETPRLRLRPLREDDAEALHAIFSDPRAMRYWDRPAWDDIAETRRFLAKCIDNPPDQSLEYAVERDGALIGRVAMWKRWEVGYLIHPDHWGQGLATEAMRALIAEIAARFPEAQTLTAEIDPRNIASARLLARLGFAMTGLEERNFLYGGTEWCDTASYALALRQDE</sequence>
<dbReference type="Proteomes" id="UP000681356">
    <property type="component" value="Unassembled WGS sequence"/>
</dbReference>
<dbReference type="InterPro" id="IPR016181">
    <property type="entry name" value="Acyl_CoA_acyltransferase"/>
</dbReference>
<dbReference type="RefSeq" id="WP_212534533.1">
    <property type="nucleotide sequence ID" value="NZ_JAGTUU010000001.1"/>
</dbReference>
<organism evidence="2 3">
    <name type="scientific">Thetidibacter halocola</name>
    <dbReference type="NCBI Taxonomy" id="2827239"/>
    <lineage>
        <taxon>Bacteria</taxon>
        <taxon>Pseudomonadati</taxon>
        <taxon>Pseudomonadota</taxon>
        <taxon>Alphaproteobacteria</taxon>
        <taxon>Rhodobacterales</taxon>
        <taxon>Roseobacteraceae</taxon>
        <taxon>Thetidibacter</taxon>
    </lineage>
</organism>
<comment type="caution">
    <text evidence="2">The sequence shown here is derived from an EMBL/GenBank/DDBJ whole genome shotgun (WGS) entry which is preliminary data.</text>
</comment>
<evidence type="ECO:0000313" key="3">
    <source>
        <dbReference type="Proteomes" id="UP000681356"/>
    </source>
</evidence>
<keyword evidence="3" id="KW-1185">Reference proteome</keyword>
<proteinExistence type="predicted"/>
<dbReference type="InterPro" id="IPR000182">
    <property type="entry name" value="GNAT_dom"/>
</dbReference>
<dbReference type="CDD" id="cd04301">
    <property type="entry name" value="NAT_SF"/>
    <property type="match status" value="1"/>
</dbReference>
<protein>
    <submittedName>
        <fullName evidence="2">GNAT family N-acetyltransferase</fullName>
    </submittedName>
</protein>
<dbReference type="PANTHER" id="PTHR43792">
    <property type="entry name" value="GNAT FAMILY, PUTATIVE (AFU_ORTHOLOGUE AFUA_3G00765)-RELATED-RELATED"/>
    <property type="match status" value="1"/>
</dbReference>
<evidence type="ECO:0000313" key="2">
    <source>
        <dbReference type="EMBL" id="MBS0122551.1"/>
    </source>
</evidence>
<dbReference type="Pfam" id="PF13302">
    <property type="entry name" value="Acetyltransf_3"/>
    <property type="match status" value="1"/>
</dbReference>
<accession>A0A8J8B545</accession>
<evidence type="ECO:0000259" key="1">
    <source>
        <dbReference type="PROSITE" id="PS51186"/>
    </source>
</evidence>
<gene>
    <name evidence="2" type="ORF">KB874_00265</name>
</gene>
<dbReference type="EMBL" id="JAGTUU010000001">
    <property type="protein sequence ID" value="MBS0122551.1"/>
    <property type="molecule type" value="Genomic_DNA"/>
</dbReference>
<dbReference type="SUPFAM" id="SSF55729">
    <property type="entry name" value="Acyl-CoA N-acyltransferases (Nat)"/>
    <property type="match status" value="1"/>
</dbReference>
<dbReference type="InterPro" id="IPR051531">
    <property type="entry name" value="N-acetyltransferase"/>
</dbReference>
<name>A0A8J8B545_9RHOB</name>
<reference evidence="2" key="1">
    <citation type="submission" date="2021-04" db="EMBL/GenBank/DDBJ databases">
        <authorList>
            <person name="Yoon J."/>
        </authorList>
    </citation>
    <scope>NUCLEOTIDE SEQUENCE</scope>
    <source>
        <strain evidence="2">KMU-90</strain>
    </source>
</reference>
<dbReference type="PANTHER" id="PTHR43792:SF1">
    <property type="entry name" value="N-ACETYLTRANSFERASE DOMAIN-CONTAINING PROTEIN"/>
    <property type="match status" value="1"/>
</dbReference>
<dbReference type="PROSITE" id="PS51186">
    <property type="entry name" value="GNAT"/>
    <property type="match status" value="1"/>
</dbReference>